<dbReference type="Pfam" id="PF02597">
    <property type="entry name" value="ThiS"/>
    <property type="match status" value="1"/>
</dbReference>
<proteinExistence type="inferred from homology"/>
<dbReference type="InterPro" id="IPR044672">
    <property type="entry name" value="MOCS2A"/>
</dbReference>
<dbReference type="InterPro" id="IPR003749">
    <property type="entry name" value="ThiS/MoaD-like"/>
</dbReference>
<keyword evidence="1" id="KW-0547">Nucleotide-binding</keyword>
<dbReference type="InterPro" id="IPR012675">
    <property type="entry name" value="Beta-grasp_dom_sf"/>
</dbReference>
<dbReference type="CDD" id="cd00754">
    <property type="entry name" value="Ubl_MoaD"/>
    <property type="match status" value="1"/>
</dbReference>
<dbReference type="Proteomes" id="UP001310248">
    <property type="component" value="Unassembled WGS sequence"/>
</dbReference>
<dbReference type="PANTHER" id="PTHR33359:SF1">
    <property type="entry name" value="MOLYBDOPTERIN SYNTHASE SULFUR CARRIER SUBUNIT"/>
    <property type="match status" value="1"/>
</dbReference>
<name>A0ABU7G1L7_9ALTE</name>
<organism evidence="4 5">
    <name type="scientific">Agarivorans aestuarii</name>
    <dbReference type="NCBI Taxonomy" id="1563703"/>
    <lineage>
        <taxon>Bacteria</taxon>
        <taxon>Pseudomonadati</taxon>
        <taxon>Pseudomonadota</taxon>
        <taxon>Gammaproteobacteria</taxon>
        <taxon>Alteromonadales</taxon>
        <taxon>Alteromonadaceae</taxon>
        <taxon>Agarivorans</taxon>
    </lineage>
</organism>
<dbReference type="PANTHER" id="PTHR33359">
    <property type="entry name" value="MOLYBDOPTERIN SYNTHASE SULFUR CARRIER SUBUNIT"/>
    <property type="match status" value="1"/>
</dbReference>
<comment type="caution">
    <text evidence="4">The sequence shown here is derived from an EMBL/GenBank/DDBJ whole genome shotgun (WGS) entry which is preliminary data.</text>
</comment>
<evidence type="ECO:0000313" key="4">
    <source>
        <dbReference type="EMBL" id="MEE1673157.1"/>
    </source>
</evidence>
<evidence type="ECO:0000256" key="2">
    <source>
        <dbReference type="ARBA" id="ARBA00024200"/>
    </source>
</evidence>
<evidence type="ECO:0000256" key="1">
    <source>
        <dbReference type="ARBA" id="ARBA00022741"/>
    </source>
</evidence>
<dbReference type="Gene3D" id="3.10.20.30">
    <property type="match status" value="1"/>
</dbReference>
<comment type="similarity">
    <text evidence="2">Belongs to the MoaD family.</text>
</comment>
<gene>
    <name evidence="4" type="primary">moaD</name>
    <name evidence="4" type="ORF">SNR37_002571</name>
</gene>
<dbReference type="NCBIfam" id="TIGR01682">
    <property type="entry name" value="moaD"/>
    <property type="match status" value="1"/>
</dbReference>
<evidence type="ECO:0000256" key="3">
    <source>
        <dbReference type="ARBA" id="ARBA00024247"/>
    </source>
</evidence>
<dbReference type="SUPFAM" id="SSF54285">
    <property type="entry name" value="MoaD/ThiS"/>
    <property type="match status" value="1"/>
</dbReference>
<keyword evidence="5" id="KW-1185">Reference proteome</keyword>
<sequence length="82" mass="9018">MIIKVLFFARLKEQLGENTMSVELPAGSDTDVLKLQLLAKGEQWQVLNDESILMALNQQHLSQTAMLSDGDEVAFFPPVTGG</sequence>
<accession>A0ABU7G1L7</accession>
<dbReference type="InterPro" id="IPR016155">
    <property type="entry name" value="Mopterin_synth/thiamin_S_b"/>
</dbReference>
<dbReference type="EMBL" id="JAYDYW010000004">
    <property type="protein sequence ID" value="MEE1673157.1"/>
    <property type="molecule type" value="Genomic_DNA"/>
</dbReference>
<reference evidence="5" key="1">
    <citation type="submission" date="2023-07" db="EMBL/GenBank/DDBJ databases">
        <title>Draft genome sequence of Agarivorans aestuarii strain ZMCS4, a CAZymes producing bacteria isolated from the marine brown algae Clodostephus spongiosus.</title>
        <authorList>
            <person name="Lorente B."/>
            <person name="Cabral C."/>
            <person name="Frias J."/>
            <person name="Faria J."/>
            <person name="Toubarro D."/>
        </authorList>
    </citation>
    <scope>NUCLEOTIDE SEQUENCE [LARGE SCALE GENOMIC DNA]</scope>
    <source>
        <strain evidence="5">ZMCS4</strain>
    </source>
</reference>
<dbReference type="RefSeq" id="WP_240352474.1">
    <property type="nucleotide sequence ID" value="NZ_JAYDYW010000004.1"/>
</dbReference>
<protein>
    <recommendedName>
        <fullName evidence="3">Molybdopterin synthase sulfur carrier subunit</fullName>
    </recommendedName>
</protein>
<evidence type="ECO:0000313" key="5">
    <source>
        <dbReference type="Proteomes" id="UP001310248"/>
    </source>
</evidence>